<evidence type="ECO:0000313" key="2">
    <source>
        <dbReference type="Proteomes" id="UP001157133"/>
    </source>
</evidence>
<proteinExistence type="predicted"/>
<dbReference type="EMBL" id="BSSU01000012">
    <property type="protein sequence ID" value="GLX83098.1"/>
    <property type="molecule type" value="Genomic_DNA"/>
</dbReference>
<gene>
    <name evidence="1" type="ORF">theurythT_25500</name>
</gene>
<sequence length="71" mass="8466">MIIMHIYPAFTLEELFTLTSYSSFVNKNRVFARSFITVLLEQMVLIYKVKRELAILSLFVARIFIRLEVFM</sequence>
<protein>
    <submittedName>
        <fullName evidence="1">Uncharacterized protein</fullName>
    </submittedName>
</protein>
<evidence type="ECO:0000313" key="1">
    <source>
        <dbReference type="EMBL" id="GLX83098.1"/>
    </source>
</evidence>
<dbReference type="Proteomes" id="UP001157133">
    <property type="component" value="Unassembled WGS sequence"/>
</dbReference>
<name>A0ABQ6H4L7_9GAMM</name>
<organism evidence="1 2">
    <name type="scientific">Thalassotalea eurytherma</name>
    <dbReference type="NCBI Taxonomy" id="1144278"/>
    <lineage>
        <taxon>Bacteria</taxon>
        <taxon>Pseudomonadati</taxon>
        <taxon>Pseudomonadota</taxon>
        <taxon>Gammaproteobacteria</taxon>
        <taxon>Alteromonadales</taxon>
        <taxon>Colwelliaceae</taxon>
        <taxon>Thalassotalea</taxon>
    </lineage>
</organism>
<reference evidence="1 2" key="1">
    <citation type="submission" date="2023-03" db="EMBL/GenBank/DDBJ databases">
        <title>Draft genome sequence of Thalassotalea eurytherma JCM 18482T.</title>
        <authorList>
            <person name="Sawabe T."/>
        </authorList>
    </citation>
    <scope>NUCLEOTIDE SEQUENCE [LARGE SCALE GENOMIC DNA]</scope>
    <source>
        <strain evidence="1 2">JCM 18482</strain>
    </source>
</reference>
<comment type="caution">
    <text evidence="1">The sequence shown here is derived from an EMBL/GenBank/DDBJ whole genome shotgun (WGS) entry which is preliminary data.</text>
</comment>
<accession>A0ABQ6H4L7</accession>
<keyword evidence="2" id="KW-1185">Reference proteome</keyword>